<dbReference type="AlphaFoldDB" id="A0A5M6CMT1"/>
<dbReference type="RefSeq" id="WP_150031095.1">
    <property type="nucleotide sequence ID" value="NZ_VWSH01000001.1"/>
</dbReference>
<dbReference type="Proteomes" id="UP000323632">
    <property type="component" value="Unassembled WGS sequence"/>
</dbReference>
<feature type="domain" description="Capsular polysaccharide assembling protein CapF C-terminal" evidence="1">
    <location>
        <begin position="13"/>
        <end position="103"/>
    </location>
</feature>
<keyword evidence="3" id="KW-1185">Reference proteome</keyword>
<dbReference type="InterPro" id="IPR029303">
    <property type="entry name" value="CapF_C"/>
</dbReference>
<sequence length="122" mass="14092">MITITPLDKIGIDERGYTYEYFHERYGRHLLCFRKAGSISGNHYHKGISLTKNPEIIILVHGSLMLHYRNVNDTEIIKVPVEGPVKIEIQPYVWHKFVSITDCSFLELNSISEHSADTFTDK</sequence>
<dbReference type="InterPro" id="IPR014710">
    <property type="entry name" value="RmlC-like_jellyroll"/>
</dbReference>
<dbReference type="SUPFAM" id="SSF51182">
    <property type="entry name" value="RmlC-like cupins"/>
    <property type="match status" value="1"/>
</dbReference>
<evidence type="ECO:0000313" key="3">
    <source>
        <dbReference type="Proteomes" id="UP000323632"/>
    </source>
</evidence>
<protein>
    <recommendedName>
        <fullName evidence="1">Capsular polysaccharide assembling protein CapF C-terminal domain-containing protein</fullName>
    </recommendedName>
</protein>
<organism evidence="2 3">
    <name type="scientific">Taibaiella lutea</name>
    <dbReference type="NCBI Taxonomy" id="2608001"/>
    <lineage>
        <taxon>Bacteria</taxon>
        <taxon>Pseudomonadati</taxon>
        <taxon>Bacteroidota</taxon>
        <taxon>Chitinophagia</taxon>
        <taxon>Chitinophagales</taxon>
        <taxon>Chitinophagaceae</taxon>
        <taxon>Taibaiella</taxon>
    </lineage>
</organism>
<gene>
    <name evidence="2" type="ORF">F0919_02295</name>
</gene>
<evidence type="ECO:0000259" key="1">
    <source>
        <dbReference type="Pfam" id="PF14667"/>
    </source>
</evidence>
<dbReference type="InterPro" id="IPR011051">
    <property type="entry name" value="RmlC_Cupin_sf"/>
</dbReference>
<dbReference type="Gene3D" id="2.60.120.10">
    <property type="entry name" value="Jelly Rolls"/>
    <property type="match status" value="1"/>
</dbReference>
<dbReference type="Pfam" id="PF14667">
    <property type="entry name" value="Polysacc_synt_C"/>
    <property type="match status" value="1"/>
</dbReference>
<comment type="caution">
    <text evidence="2">The sequence shown here is derived from an EMBL/GenBank/DDBJ whole genome shotgun (WGS) entry which is preliminary data.</text>
</comment>
<proteinExistence type="predicted"/>
<dbReference type="EMBL" id="VWSH01000001">
    <property type="protein sequence ID" value="KAA5536518.1"/>
    <property type="molecule type" value="Genomic_DNA"/>
</dbReference>
<accession>A0A5M6CMT1</accession>
<evidence type="ECO:0000313" key="2">
    <source>
        <dbReference type="EMBL" id="KAA5536518.1"/>
    </source>
</evidence>
<reference evidence="2 3" key="1">
    <citation type="submission" date="2019-09" db="EMBL/GenBank/DDBJ databases">
        <title>Genome sequence and assembly of Taibaiella sp.</title>
        <authorList>
            <person name="Chhetri G."/>
        </authorList>
    </citation>
    <scope>NUCLEOTIDE SEQUENCE [LARGE SCALE GENOMIC DNA]</scope>
    <source>
        <strain evidence="2 3">KVB11</strain>
    </source>
</reference>
<name>A0A5M6CMT1_9BACT</name>